<evidence type="ECO:0000256" key="15">
    <source>
        <dbReference type="ARBA" id="ARBA00023016"/>
    </source>
</evidence>
<evidence type="ECO:0000256" key="6">
    <source>
        <dbReference type="ARBA" id="ARBA00022553"/>
    </source>
</evidence>
<dbReference type="SUPFAM" id="SSF58104">
    <property type="entry name" value="Methyl-accepting chemotaxis protein (MCP) signaling domain"/>
    <property type="match status" value="1"/>
</dbReference>
<keyword evidence="24" id="KW-1185">Reference proteome</keyword>
<keyword evidence="19" id="KW-0175">Coiled coil</keyword>
<comment type="subcellular location">
    <subcellularLocation>
        <location evidence="4">Membrane</location>
    </subcellularLocation>
</comment>
<dbReference type="SMART" id="SM00304">
    <property type="entry name" value="HAMP"/>
    <property type="match status" value="1"/>
</dbReference>
<evidence type="ECO:0000256" key="18">
    <source>
        <dbReference type="ARBA" id="ARBA00041776"/>
    </source>
</evidence>
<comment type="cofactor">
    <cofactor evidence="3">
        <name>Mg(2+)</name>
        <dbReference type="ChEBI" id="CHEBI:18420"/>
    </cofactor>
</comment>
<evidence type="ECO:0000256" key="3">
    <source>
        <dbReference type="ARBA" id="ARBA00001946"/>
    </source>
</evidence>
<evidence type="ECO:0000313" key="23">
    <source>
        <dbReference type="EMBL" id="GAA4495313.1"/>
    </source>
</evidence>
<keyword evidence="20" id="KW-1133">Transmembrane helix</keyword>
<dbReference type="PROSITE" id="PS50885">
    <property type="entry name" value="HAMP"/>
    <property type="match status" value="1"/>
</dbReference>
<dbReference type="EMBL" id="BAABFC010000006">
    <property type="protein sequence ID" value="GAA4495313.1"/>
    <property type="molecule type" value="Genomic_DNA"/>
</dbReference>
<dbReference type="RefSeq" id="WP_345010356.1">
    <property type="nucleotide sequence ID" value="NZ_BAABFC010000006.1"/>
</dbReference>
<dbReference type="InterPro" id="IPR004358">
    <property type="entry name" value="Sig_transdc_His_kin-like_C"/>
</dbReference>
<keyword evidence="20" id="KW-0472">Membrane</keyword>
<evidence type="ECO:0000256" key="9">
    <source>
        <dbReference type="ARBA" id="ARBA00022777"/>
    </source>
</evidence>
<dbReference type="Pfam" id="PF00672">
    <property type="entry name" value="HAMP"/>
    <property type="match status" value="1"/>
</dbReference>
<feature type="transmembrane region" description="Helical" evidence="20">
    <location>
        <begin position="12"/>
        <end position="31"/>
    </location>
</feature>
<organism evidence="23 24">
    <name type="scientific">Pseudaeromonas paramecii</name>
    <dbReference type="NCBI Taxonomy" id="2138166"/>
    <lineage>
        <taxon>Bacteria</taxon>
        <taxon>Pseudomonadati</taxon>
        <taxon>Pseudomonadota</taxon>
        <taxon>Gammaproteobacteria</taxon>
        <taxon>Aeromonadales</taxon>
        <taxon>Aeromonadaceae</taxon>
        <taxon>Pseudaeromonas</taxon>
    </lineage>
</organism>
<dbReference type="Gene3D" id="3.30.565.10">
    <property type="entry name" value="Histidine kinase-like ATPase, C-terminal domain"/>
    <property type="match status" value="1"/>
</dbReference>
<feature type="transmembrane region" description="Helical" evidence="20">
    <location>
        <begin position="226"/>
        <end position="248"/>
    </location>
</feature>
<dbReference type="Proteomes" id="UP001501321">
    <property type="component" value="Unassembled WGS sequence"/>
</dbReference>
<accession>A0ABP8Q0I8</accession>
<evidence type="ECO:0000313" key="24">
    <source>
        <dbReference type="Proteomes" id="UP001501321"/>
    </source>
</evidence>
<dbReference type="PANTHER" id="PTHR44936">
    <property type="entry name" value="SENSOR PROTEIN CREC"/>
    <property type="match status" value="1"/>
</dbReference>
<dbReference type="InterPro" id="IPR003594">
    <property type="entry name" value="HATPase_dom"/>
</dbReference>
<proteinExistence type="predicted"/>
<evidence type="ECO:0000256" key="14">
    <source>
        <dbReference type="ARBA" id="ARBA00023012"/>
    </source>
</evidence>
<dbReference type="EC" id="2.7.13.3" evidence="5"/>
<evidence type="ECO:0000256" key="2">
    <source>
        <dbReference type="ARBA" id="ARBA00001936"/>
    </source>
</evidence>
<evidence type="ECO:0000256" key="1">
    <source>
        <dbReference type="ARBA" id="ARBA00000085"/>
    </source>
</evidence>
<dbReference type="Pfam" id="PF02518">
    <property type="entry name" value="HATPase_c"/>
    <property type="match status" value="1"/>
</dbReference>
<gene>
    <name evidence="23" type="ORF">GCM10023095_08250</name>
</gene>
<sequence>MDLSFSQKIRFSIMLAGLLPWLMFSALMLHFSDGPAERLAPQLQQSWKQLNHQLSLVIDGAIAAAHLDAPLPPVLSGYWEKVQGRWQGSGSAPPLEDYRCEPQPQFATQSLKPEQLKLFACQRQGSKLRLFIFNVPTMLRQINGQGHQVKLFYPLEDRVITLNGVNSRLIQLPMSKSTGIDTIVFRTSHGYQANRQQGYYWDKTVFDWTLYLSSPLPSSRPNIEQIGVFVGLTLGLILLQGWVIGIFLRRRLNYLSHAFARIVLGDASFRLPFTGSGEFHQLNLGFNHMLDHLQRQYQQLDESRQAAYDKVARLEKTLSQVQQVHNQLFQKAKNTAVATEFSALWSELAPRLSHLRQILDKLGAKQQQIQQQLERSSMDRKQLRQLAIGCADDISSSHGAVQQAWQLVSSRIEAVADVQMCEQQDINLYELLLQMQHHYAQELNEAGHTLYIRGPHDLLLHGNPLAIQRIFANLIENSLSYAFSPQKPGEIIISIKVLDSDEIQIQYRDNGTGIPHLIQEHLFEPFTSSHDSQTAGLGLYLIHELVLHLLGGRIACNSSSVEGTEFLIWLPRHPR</sequence>
<keyword evidence="14" id="KW-0902">Two-component regulatory system</keyword>
<dbReference type="InterPro" id="IPR003660">
    <property type="entry name" value="HAMP_dom"/>
</dbReference>
<dbReference type="SMART" id="SM00387">
    <property type="entry name" value="HATPase_c"/>
    <property type="match status" value="1"/>
</dbReference>
<evidence type="ECO:0000256" key="5">
    <source>
        <dbReference type="ARBA" id="ARBA00012438"/>
    </source>
</evidence>
<evidence type="ECO:0000256" key="17">
    <source>
        <dbReference type="ARBA" id="ARBA00040454"/>
    </source>
</evidence>
<evidence type="ECO:0000259" key="22">
    <source>
        <dbReference type="PROSITE" id="PS50885"/>
    </source>
</evidence>
<keyword evidence="20" id="KW-0812">Transmembrane</keyword>
<keyword evidence="9" id="KW-0418">Kinase</keyword>
<evidence type="ECO:0000256" key="20">
    <source>
        <dbReference type="SAM" id="Phobius"/>
    </source>
</evidence>
<dbReference type="PROSITE" id="PS50109">
    <property type="entry name" value="HIS_KIN"/>
    <property type="match status" value="1"/>
</dbReference>
<keyword evidence="7" id="KW-0808">Transferase</keyword>
<feature type="coiled-coil region" evidence="19">
    <location>
        <begin position="290"/>
        <end position="331"/>
    </location>
</feature>
<keyword evidence="11" id="KW-0067">ATP-binding</keyword>
<evidence type="ECO:0000256" key="11">
    <source>
        <dbReference type="ARBA" id="ARBA00022840"/>
    </source>
</evidence>
<dbReference type="SUPFAM" id="SSF55874">
    <property type="entry name" value="ATPase domain of HSP90 chaperone/DNA topoisomerase II/histidine kinase"/>
    <property type="match status" value="1"/>
</dbReference>
<comment type="catalytic activity">
    <reaction evidence="1">
        <text>ATP + protein L-histidine = ADP + protein N-phospho-L-histidine.</text>
        <dbReference type="EC" id="2.7.13.3"/>
    </reaction>
</comment>
<keyword evidence="6" id="KW-0597">Phosphoprotein</keyword>
<comment type="cofactor">
    <cofactor evidence="2">
        <name>Mn(2+)</name>
        <dbReference type="ChEBI" id="CHEBI:29035"/>
    </cofactor>
</comment>
<feature type="domain" description="Histidine kinase" evidence="21">
    <location>
        <begin position="415"/>
        <end position="574"/>
    </location>
</feature>
<dbReference type="Gene3D" id="6.10.340.10">
    <property type="match status" value="1"/>
</dbReference>
<feature type="domain" description="HAMP" evidence="22">
    <location>
        <begin position="246"/>
        <end position="298"/>
    </location>
</feature>
<keyword evidence="8" id="KW-0547">Nucleotide-binding</keyword>
<evidence type="ECO:0000256" key="7">
    <source>
        <dbReference type="ARBA" id="ARBA00022679"/>
    </source>
</evidence>
<keyword evidence="15" id="KW-0346">Stress response</keyword>
<dbReference type="CDD" id="cd06225">
    <property type="entry name" value="HAMP"/>
    <property type="match status" value="1"/>
</dbReference>
<dbReference type="InterPro" id="IPR050980">
    <property type="entry name" value="2C_sensor_his_kinase"/>
</dbReference>
<protein>
    <recommendedName>
        <fullName evidence="17">Signal transduction histidine-protein kinase/phosphatase MprB</fullName>
        <ecNumber evidence="5">2.7.13.3</ecNumber>
    </recommendedName>
    <alternativeName>
        <fullName evidence="18">Mycobacterial persistence regulator B</fullName>
    </alternativeName>
</protein>
<evidence type="ECO:0000256" key="10">
    <source>
        <dbReference type="ARBA" id="ARBA00022801"/>
    </source>
</evidence>
<evidence type="ECO:0000256" key="19">
    <source>
        <dbReference type="SAM" id="Coils"/>
    </source>
</evidence>
<evidence type="ECO:0000256" key="12">
    <source>
        <dbReference type="ARBA" id="ARBA00022842"/>
    </source>
</evidence>
<evidence type="ECO:0000256" key="4">
    <source>
        <dbReference type="ARBA" id="ARBA00004370"/>
    </source>
</evidence>
<comment type="caution">
    <text evidence="23">The sequence shown here is derived from an EMBL/GenBank/DDBJ whole genome shotgun (WGS) entry which is preliminary data.</text>
</comment>
<dbReference type="InterPro" id="IPR005467">
    <property type="entry name" value="His_kinase_dom"/>
</dbReference>
<keyword evidence="16" id="KW-0464">Manganese</keyword>
<reference evidence="24" key="1">
    <citation type="journal article" date="2019" name="Int. J. Syst. Evol. Microbiol.">
        <title>The Global Catalogue of Microorganisms (GCM) 10K type strain sequencing project: providing services to taxonomists for standard genome sequencing and annotation.</title>
        <authorList>
            <consortium name="The Broad Institute Genomics Platform"/>
            <consortium name="The Broad Institute Genome Sequencing Center for Infectious Disease"/>
            <person name="Wu L."/>
            <person name="Ma J."/>
        </authorList>
    </citation>
    <scope>NUCLEOTIDE SEQUENCE [LARGE SCALE GENOMIC DNA]</scope>
    <source>
        <strain evidence="24">JCM 32226</strain>
    </source>
</reference>
<evidence type="ECO:0000256" key="13">
    <source>
        <dbReference type="ARBA" id="ARBA00022912"/>
    </source>
</evidence>
<dbReference type="CDD" id="cd00075">
    <property type="entry name" value="HATPase"/>
    <property type="match status" value="1"/>
</dbReference>
<evidence type="ECO:0000259" key="21">
    <source>
        <dbReference type="PROSITE" id="PS50109"/>
    </source>
</evidence>
<evidence type="ECO:0000256" key="8">
    <source>
        <dbReference type="ARBA" id="ARBA00022741"/>
    </source>
</evidence>
<keyword evidence="10" id="KW-0378">Hydrolase</keyword>
<evidence type="ECO:0000256" key="16">
    <source>
        <dbReference type="ARBA" id="ARBA00023211"/>
    </source>
</evidence>
<name>A0ABP8Q0I8_9GAMM</name>
<dbReference type="PRINTS" id="PR00344">
    <property type="entry name" value="BCTRLSENSOR"/>
</dbReference>
<dbReference type="PANTHER" id="PTHR44936:SF9">
    <property type="entry name" value="SENSOR PROTEIN CREC"/>
    <property type="match status" value="1"/>
</dbReference>
<keyword evidence="12" id="KW-0460">Magnesium</keyword>
<dbReference type="InterPro" id="IPR036890">
    <property type="entry name" value="HATPase_C_sf"/>
</dbReference>
<keyword evidence="13" id="KW-0904">Protein phosphatase</keyword>